<name>A0A1G7LLP3_9BRAD</name>
<protein>
    <submittedName>
        <fullName evidence="1">Uncharacterized protein</fullName>
    </submittedName>
</protein>
<evidence type="ECO:0000313" key="2">
    <source>
        <dbReference type="Proteomes" id="UP000199245"/>
    </source>
</evidence>
<evidence type="ECO:0000313" key="1">
    <source>
        <dbReference type="EMBL" id="SDF49920.1"/>
    </source>
</evidence>
<dbReference type="RefSeq" id="WP_092089762.1">
    <property type="nucleotide sequence ID" value="NZ_FMZW01000058.1"/>
</dbReference>
<reference evidence="1 2" key="1">
    <citation type="submission" date="2016-10" db="EMBL/GenBank/DDBJ databases">
        <authorList>
            <person name="de Groot N.N."/>
        </authorList>
    </citation>
    <scope>NUCLEOTIDE SEQUENCE [LARGE SCALE GENOMIC DNA]</scope>
    <source>
        <strain evidence="1 2">R5</strain>
    </source>
</reference>
<gene>
    <name evidence="1" type="ORF">SAMN05216337_105833</name>
</gene>
<sequence>MSFQLTVLKVLAGQSAGRASVAEVRRAVEILMNSGRDWTDRMKRLAEQAPDLNIFSARFVVRDALGWEITQEGRQFLSALEKAVADQRERLQSTIDPLSNELHAHALDAAKPHGALCDRRRWPRRRRRKARSDRRTA</sequence>
<dbReference type="EMBL" id="FMZW01000058">
    <property type="protein sequence ID" value="SDF49920.1"/>
    <property type="molecule type" value="Genomic_DNA"/>
</dbReference>
<organism evidence="1 2">
    <name type="scientific">Bradyrhizobium brasilense</name>
    <dbReference type="NCBI Taxonomy" id="1419277"/>
    <lineage>
        <taxon>Bacteria</taxon>
        <taxon>Pseudomonadati</taxon>
        <taxon>Pseudomonadota</taxon>
        <taxon>Alphaproteobacteria</taxon>
        <taxon>Hyphomicrobiales</taxon>
        <taxon>Nitrobacteraceae</taxon>
        <taxon>Bradyrhizobium</taxon>
    </lineage>
</organism>
<dbReference type="AlphaFoldDB" id="A0A1G7LLP3"/>
<dbReference type="Proteomes" id="UP000199245">
    <property type="component" value="Unassembled WGS sequence"/>
</dbReference>
<proteinExistence type="predicted"/>
<accession>A0A1G7LLP3</accession>